<keyword evidence="2" id="KW-1133">Transmembrane helix</keyword>
<evidence type="ECO:0000256" key="1">
    <source>
        <dbReference type="SAM" id="Coils"/>
    </source>
</evidence>
<feature type="coiled-coil region" evidence="1">
    <location>
        <begin position="332"/>
        <end position="499"/>
    </location>
</feature>
<feature type="coiled-coil region" evidence="1">
    <location>
        <begin position="262"/>
        <end position="303"/>
    </location>
</feature>
<evidence type="ECO:0000256" key="2">
    <source>
        <dbReference type="SAM" id="Phobius"/>
    </source>
</evidence>
<feature type="transmembrane region" description="Helical" evidence="2">
    <location>
        <begin position="6"/>
        <end position="28"/>
    </location>
</feature>
<dbReference type="EMBL" id="JABXWD010000012">
    <property type="protein sequence ID" value="MBV6340215.1"/>
    <property type="molecule type" value="Genomic_DNA"/>
</dbReference>
<name>A0ABS6RUB8_9BACT</name>
<comment type="caution">
    <text evidence="3">The sequence shown here is derived from an EMBL/GenBank/DDBJ whole genome shotgun (WGS) entry which is preliminary data.</text>
</comment>
<evidence type="ECO:0000313" key="3">
    <source>
        <dbReference type="EMBL" id="MBV6340215.1"/>
    </source>
</evidence>
<keyword evidence="1" id="KW-0175">Coiled coil</keyword>
<keyword evidence="2" id="KW-0812">Transmembrane</keyword>
<organism evidence="3 4">
    <name type="scientific">Candidatus Magnetobacterium casense</name>
    <dbReference type="NCBI Taxonomy" id="1455061"/>
    <lineage>
        <taxon>Bacteria</taxon>
        <taxon>Pseudomonadati</taxon>
        <taxon>Nitrospirota</taxon>
        <taxon>Thermodesulfovibrionia</taxon>
        <taxon>Thermodesulfovibrionales</taxon>
        <taxon>Candidatus Magnetobacteriaceae</taxon>
        <taxon>Candidatus Magnetobacterium</taxon>
    </lineage>
</organism>
<dbReference type="PANTHER" id="PTHR43941">
    <property type="entry name" value="STRUCTURAL MAINTENANCE OF CHROMOSOMES PROTEIN 2"/>
    <property type="match status" value="1"/>
</dbReference>
<dbReference type="PANTHER" id="PTHR43941:SF5">
    <property type="entry name" value="ELKS_RAB6-INTERACTING_CAST FAMILY PROTEIN"/>
    <property type="match status" value="1"/>
</dbReference>
<feature type="coiled-coil region" evidence="1">
    <location>
        <begin position="46"/>
        <end position="73"/>
    </location>
</feature>
<gene>
    <name evidence="3" type="ORF">HWQ67_01325</name>
</gene>
<protein>
    <recommendedName>
        <fullName evidence="5">Chromosome partition protein Smc</fullName>
    </recommendedName>
</protein>
<keyword evidence="2" id="KW-0472">Membrane</keyword>
<reference evidence="3 4" key="1">
    <citation type="journal article" date="2020" name="J Geophys Res Biogeosci">
        <title>Magnetotaxis as an Adaptation to Enable Bacterial Shuttling of Microbial Sulfur and Sulfur Cycling Across Aquatic Oxic#Anoxic Interfaces.</title>
        <authorList>
            <person name="Li J."/>
            <person name="Liu P."/>
            <person name="Wang J."/>
            <person name="Roberts A.P."/>
            <person name="Pan Y."/>
        </authorList>
    </citation>
    <scope>NUCLEOTIDE SEQUENCE [LARGE SCALE GENOMIC DNA]</scope>
    <source>
        <strain evidence="3 4">MYR-1_YQ</strain>
    </source>
</reference>
<keyword evidence="4" id="KW-1185">Reference proteome</keyword>
<dbReference type="RefSeq" id="WP_218250838.1">
    <property type="nucleotide sequence ID" value="NZ_JABXWD010000012.1"/>
</dbReference>
<sequence>MIEINNLIFMFLIEFMVIFFGLAIFFFYKSMGRLPGGRTQDNKRFIFDLERELEALEEESKALEENAEAESDSETIITREINAAKLHILHTALATAQTGRVGGEALWDDVYARFSGIVRESITQTLEQVRNGASQGAFTSQTDSGRVMQSSAATKKKFIIELLSHKEMVSELEKELAKLRDFNQRLIETLNALPNESSQQAASEIVNINVHVDKLIKIIKQETKILGRHIANYEHIEVSAQDDDDMDSEKIPNVYGGSDQDKDKMQKVIKSLESNIELLTKKIQEMEADIARKDSGYKKLQKEFGELDIEYKRVYDRLKTGKADGSVASADTGALEADLAEKDAEIKKLQKEMDDLNVEFERLYSESNPSLGAEAASHAKIKELEAELSEKEAQNKKLQKEMDDLNVEFERLYSESNPSLGAEAASHAKIKELEAELSEKEAQNKKLQKEMDDLNVEFERLYSESNPSLGAEAASHAKIKELEEEIARKDKAFDELQKQFNAMKQP</sequence>
<evidence type="ECO:0000313" key="4">
    <source>
        <dbReference type="Proteomes" id="UP001196980"/>
    </source>
</evidence>
<evidence type="ECO:0008006" key="5">
    <source>
        <dbReference type="Google" id="ProtNLM"/>
    </source>
</evidence>
<proteinExistence type="predicted"/>
<dbReference type="Proteomes" id="UP001196980">
    <property type="component" value="Unassembled WGS sequence"/>
</dbReference>
<accession>A0ABS6RUB8</accession>